<proteinExistence type="predicted"/>
<dbReference type="Gene3D" id="1.10.357.10">
    <property type="entry name" value="Tetracycline Repressor, domain 2"/>
    <property type="match status" value="1"/>
</dbReference>
<evidence type="ECO:0000259" key="5">
    <source>
        <dbReference type="PROSITE" id="PS50977"/>
    </source>
</evidence>
<accession>A0A927MHD6</accession>
<dbReference type="InterPro" id="IPR009057">
    <property type="entry name" value="Homeodomain-like_sf"/>
</dbReference>
<dbReference type="PANTHER" id="PTHR47506:SF6">
    <property type="entry name" value="HTH-TYPE TRANSCRIPTIONAL REPRESSOR NEMR"/>
    <property type="match status" value="1"/>
</dbReference>
<dbReference type="EMBL" id="JADBEB010000001">
    <property type="protein sequence ID" value="MBE1491185.1"/>
    <property type="molecule type" value="Genomic_DNA"/>
</dbReference>
<dbReference type="InterPro" id="IPR036271">
    <property type="entry name" value="Tet_transcr_reg_TetR-rel_C_sf"/>
</dbReference>
<dbReference type="Pfam" id="PF16925">
    <property type="entry name" value="TetR_C_13"/>
    <property type="match status" value="1"/>
</dbReference>
<dbReference type="InterPro" id="IPR011075">
    <property type="entry name" value="TetR_C"/>
</dbReference>
<keyword evidence="1" id="KW-0805">Transcription regulation</keyword>
<keyword evidence="3" id="KW-0804">Transcription</keyword>
<gene>
    <name evidence="6" type="ORF">H4W31_006823</name>
</gene>
<organism evidence="6 7">
    <name type="scientific">Plantactinospora soyae</name>
    <dbReference type="NCBI Taxonomy" id="1544732"/>
    <lineage>
        <taxon>Bacteria</taxon>
        <taxon>Bacillati</taxon>
        <taxon>Actinomycetota</taxon>
        <taxon>Actinomycetes</taxon>
        <taxon>Micromonosporales</taxon>
        <taxon>Micromonosporaceae</taxon>
        <taxon>Plantactinospora</taxon>
    </lineage>
</organism>
<name>A0A927MHD6_9ACTN</name>
<dbReference type="PANTHER" id="PTHR47506">
    <property type="entry name" value="TRANSCRIPTIONAL REGULATORY PROTEIN"/>
    <property type="match status" value="1"/>
</dbReference>
<evidence type="ECO:0000256" key="3">
    <source>
        <dbReference type="ARBA" id="ARBA00023163"/>
    </source>
</evidence>
<evidence type="ECO:0000256" key="1">
    <source>
        <dbReference type="ARBA" id="ARBA00023015"/>
    </source>
</evidence>
<dbReference type="GO" id="GO:0003677">
    <property type="term" value="F:DNA binding"/>
    <property type="evidence" value="ECO:0007669"/>
    <property type="project" value="UniProtKB-UniRule"/>
</dbReference>
<feature type="domain" description="HTH tetR-type" evidence="5">
    <location>
        <begin position="8"/>
        <end position="68"/>
    </location>
</feature>
<dbReference type="RefSeq" id="WP_192770316.1">
    <property type="nucleotide sequence ID" value="NZ_JADBEB010000001.1"/>
</dbReference>
<comment type="caution">
    <text evidence="6">The sequence shown here is derived from an EMBL/GenBank/DDBJ whole genome shotgun (WGS) entry which is preliminary data.</text>
</comment>
<dbReference type="Gene3D" id="1.10.10.60">
    <property type="entry name" value="Homeodomain-like"/>
    <property type="match status" value="1"/>
</dbReference>
<feature type="DNA-binding region" description="H-T-H motif" evidence="4">
    <location>
        <begin position="31"/>
        <end position="50"/>
    </location>
</feature>
<keyword evidence="2 4" id="KW-0238">DNA-binding</keyword>
<sequence length="211" mass="23160">MAGRPRDERARNVVLRRAADIASMDGLEGLSIGRLATDLGVSKSGLFGYFGSKEELQLATIRVAAGIYLDEVVRPALAVPPGLGRVWRLCENWLSYSQRRVFPGGCFFFTVTAEFDARPGRVRDAVAAASRDWIRLVARTVEDARQLGELVDDTDANQLAFELIAFMETANAVSLLHDDPAAYQRGRAAIRRRLHDAATDPAMLPDVESVT</sequence>
<evidence type="ECO:0000256" key="4">
    <source>
        <dbReference type="PROSITE-ProRule" id="PRU00335"/>
    </source>
</evidence>
<evidence type="ECO:0000256" key="2">
    <source>
        <dbReference type="ARBA" id="ARBA00023125"/>
    </source>
</evidence>
<dbReference type="Pfam" id="PF00440">
    <property type="entry name" value="TetR_N"/>
    <property type="match status" value="1"/>
</dbReference>
<evidence type="ECO:0000313" key="7">
    <source>
        <dbReference type="Proteomes" id="UP000649753"/>
    </source>
</evidence>
<dbReference type="SUPFAM" id="SSF48498">
    <property type="entry name" value="Tetracyclin repressor-like, C-terminal domain"/>
    <property type="match status" value="1"/>
</dbReference>
<reference evidence="6" key="1">
    <citation type="submission" date="2020-10" db="EMBL/GenBank/DDBJ databases">
        <title>Sequencing the genomes of 1000 actinobacteria strains.</title>
        <authorList>
            <person name="Klenk H.-P."/>
        </authorList>
    </citation>
    <scope>NUCLEOTIDE SEQUENCE</scope>
    <source>
        <strain evidence="6">DSM 46832</strain>
    </source>
</reference>
<dbReference type="Proteomes" id="UP000649753">
    <property type="component" value="Unassembled WGS sequence"/>
</dbReference>
<dbReference type="SUPFAM" id="SSF46689">
    <property type="entry name" value="Homeodomain-like"/>
    <property type="match status" value="1"/>
</dbReference>
<dbReference type="InterPro" id="IPR001647">
    <property type="entry name" value="HTH_TetR"/>
</dbReference>
<keyword evidence="7" id="KW-1185">Reference proteome</keyword>
<protein>
    <submittedName>
        <fullName evidence="6">AcrR family transcriptional regulator</fullName>
    </submittedName>
</protein>
<dbReference type="AlphaFoldDB" id="A0A927MHD6"/>
<evidence type="ECO:0000313" key="6">
    <source>
        <dbReference type="EMBL" id="MBE1491185.1"/>
    </source>
</evidence>
<dbReference type="PROSITE" id="PS50977">
    <property type="entry name" value="HTH_TETR_2"/>
    <property type="match status" value="1"/>
</dbReference>